<gene>
    <name evidence="2" type="ORF">KS4_30190</name>
</gene>
<organism evidence="2 3">
    <name type="scientific">Poriferisphaera corsica</name>
    <dbReference type="NCBI Taxonomy" id="2528020"/>
    <lineage>
        <taxon>Bacteria</taxon>
        <taxon>Pseudomonadati</taxon>
        <taxon>Planctomycetota</taxon>
        <taxon>Phycisphaerae</taxon>
        <taxon>Phycisphaerales</taxon>
        <taxon>Phycisphaeraceae</taxon>
        <taxon>Poriferisphaera</taxon>
    </lineage>
</organism>
<keyword evidence="1" id="KW-1133">Transmembrane helix</keyword>
<keyword evidence="1" id="KW-0812">Transmembrane</keyword>
<sequence length="93" mass="10126">MGCLLGCLALAFPRLLMVILILFTSYLSRAYETILWPVLGFIFFPYTTIAYAFAYNQTSGHISGIYLVVIIFAVLVDLGSSSGSATSMRTGKS</sequence>
<dbReference type="EMBL" id="CP036425">
    <property type="protein sequence ID" value="QDU34942.1"/>
    <property type="molecule type" value="Genomic_DNA"/>
</dbReference>
<keyword evidence="3" id="KW-1185">Reference proteome</keyword>
<feature type="transmembrane region" description="Helical" evidence="1">
    <location>
        <begin position="7"/>
        <end position="28"/>
    </location>
</feature>
<evidence type="ECO:0000313" key="2">
    <source>
        <dbReference type="EMBL" id="QDU34942.1"/>
    </source>
</evidence>
<accession>A0A517YXJ3</accession>
<dbReference type="AlphaFoldDB" id="A0A517YXJ3"/>
<reference evidence="2 3" key="1">
    <citation type="submission" date="2019-02" db="EMBL/GenBank/DDBJ databases">
        <title>Deep-cultivation of Planctomycetes and their phenomic and genomic characterization uncovers novel biology.</title>
        <authorList>
            <person name="Wiegand S."/>
            <person name="Jogler M."/>
            <person name="Boedeker C."/>
            <person name="Pinto D."/>
            <person name="Vollmers J."/>
            <person name="Rivas-Marin E."/>
            <person name="Kohn T."/>
            <person name="Peeters S.H."/>
            <person name="Heuer A."/>
            <person name="Rast P."/>
            <person name="Oberbeckmann S."/>
            <person name="Bunk B."/>
            <person name="Jeske O."/>
            <person name="Meyerdierks A."/>
            <person name="Storesund J.E."/>
            <person name="Kallscheuer N."/>
            <person name="Luecker S."/>
            <person name="Lage O.M."/>
            <person name="Pohl T."/>
            <person name="Merkel B.J."/>
            <person name="Hornburger P."/>
            <person name="Mueller R.-W."/>
            <person name="Bruemmer F."/>
            <person name="Labrenz M."/>
            <person name="Spormann A.M."/>
            <person name="Op den Camp H."/>
            <person name="Overmann J."/>
            <person name="Amann R."/>
            <person name="Jetten M.S.M."/>
            <person name="Mascher T."/>
            <person name="Medema M.H."/>
            <person name="Devos D.P."/>
            <person name="Kaster A.-K."/>
            <person name="Ovreas L."/>
            <person name="Rohde M."/>
            <person name="Galperin M.Y."/>
            <person name="Jogler C."/>
        </authorList>
    </citation>
    <scope>NUCLEOTIDE SEQUENCE [LARGE SCALE GENOMIC DNA]</scope>
    <source>
        <strain evidence="2 3">KS4</strain>
    </source>
</reference>
<dbReference type="Proteomes" id="UP000317369">
    <property type="component" value="Chromosome"/>
</dbReference>
<protein>
    <submittedName>
        <fullName evidence="2">Uncharacterized protein</fullName>
    </submittedName>
</protein>
<dbReference type="KEGG" id="pcor:KS4_30190"/>
<name>A0A517YXJ3_9BACT</name>
<proteinExistence type="predicted"/>
<evidence type="ECO:0000256" key="1">
    <source>
        <dbReference type="SAM" id="Phobius"/>
    </source>
</evidence>
<feature type="transmembrane region" description="Helical" evidence="1">
    <location>
        <begin position="65"/>
        <end position="85"/>
    </location>
</feature>
<feature type="transmembrane region" description="Helical" evidence="1">
    <location>
        <begin position="34"/>
        <end position="53"/>
    </location>
</feature>
<keyword evidence="1" id="KW-0472">Membrane</keyword>
<evidence type="ECO:0000313" key="3">
    <source>
        <dbReference type="Proteomes" id="UP000317369"/>
    </source>
</evidence>